<keyword evidence="3" id="KW-1185">Reference proteome</keyword>
<evidence type="ECO:0000256" key="1">
    <source>
        <dbReference type="SAM" id="MobiDB-lite"/>
    </source>
</evidence>
<accession>A0AAW0ZG59</accession>
<organism evidence="2 3">
    <name type="scientific">Tetragonisca angustula</name>
    <dbReference type="NCBI Taxonomy" id="166442"/>
    <lineage>
        <taxon>Eukaryota</taxon>
        <taxon>Metazoa</taxon>
        <taxon>Ecdysozoa</taxon>
        <taxon>Arthropoda</taxon>
        <taxon>Hexapoda</taxon>
        <taxon>Insecta</taxon>
        <taxon>Pterygota</taxon>
        <taxon>Neoptera</taxon>
        <taxon>Endopterygota</taxon>
        <taxon>Hymenoptera</taxon>
        <taxon>Apocrita</taxon>
        <taxon>Aculeata</taxon>
        <taxon>Apoidea</taxon>
        <taxon>Anthophila</taxon>
        <taxon>Apidae</taxon>
        <taxon>Tetragonisca</taxon>
    </lineage>
</organism>
<dbReference type="EMBL" id="JAWNGG020000205">
    <property type="protein sequence ID" value="KAK9296707.1"/>
    <property type="molecule type" value="Genomic_DNA"/>
</dbReference>
<name>A0AAW0ZG59_9HYME</name>
<evidence type="ECO:0000313" key="3">
    <source>
        <dbReference type="Proteomes" id="UP001432146"/>
    </source>
</evidence>
<feature type="region of interest" description="Disordered" evidence="1">
    <location>
        <begin position="43"/>
        <end position="65"/>
    </location>
</feature>
<dbReference type="Proteomes" id="UP001432146">
    <property type="component" value="Unassembled WGS sequence"/>
</dbReference>
<sequence length="198" mass="22688">MDNDTDLDTGKNLCTEEEFITEILDRERRSSNIILYNLIESECPSSSSSTHHQTEEDAVQKSSSTNPAGATILNISRIGKKQSERAKPVCVTFFYKQEVIVILKSKNKYNEPIKILEDYTTKQRDYLSKLRVELKHSVDSGELNYTIRYVNGVSKIVNVNLNSIKKKKLTKYPLVYKMFVDSVKGSFEIVIIKLKIKL</sequence>
<comment type="caution">
    <text evidence="2">The sequence shown here is derived from an EMBL/GenBank/DDBJ whole genome shotgun (WGS) entry which is preliminary data.</text>
</comment>
<dbReference type="AlphaFoldDB" id="A0AAW0ZG59"/>
<proteinExistence type="predicted"/>
<protein>
    <submittedName>
        <fullName evidence="2">Uncharacterized protein</fullName>
    </submittedName>
</protein>
<evidence type="ECO:0000313" key="2">
    <source>
        <dbReference type="EMBL" id="KAK9296707.1"/>
    </source>
</evidence>
<gene>
    <name evidence="2" type="ORF">QLX08_009321</name>
</gene>
<reference evidence="2 3" key="1">
    <citation type="submission" date="2024-05" db="EMBL/GenBank/DDBJ databases">
        <title>The nuclear and mitochondrial genome assemblies of Tetragonisca angustula (Apidae: Meliponini), a tiny yet remarkable pollinator in the Neotropics.</title>
        <authorList>
            <person name="Ferrari R."/>
            <person name="Ricardo P.C."/>
            <person name="Dias F.C."/>
            <person name="Araujo N.S."/>
            <person name="Soares D.O."/>
            <person name="Zhou Q.-S."/>
            <person name="Zhu C.-D."/>
            <person name="Coutinho L."/>
            <person name="Airas M.C."/>
            <person name="Batista T.M."/>
        </authorList>
    </citation>
    <scope>NUCLEOTIDE SEQUENCE [LARGE SCALE GENOMIC DNA]</scope>
    <source>
        <strain evidence="2">ASF017062</strain>
        <tissue evidence="2">Abdomen</tissue>
    </source>
</reference>